<comment type="catalytic activity">
    <reaction evidence="7 9">
        <text>N-(5-phospho-beta-D-ribosyl)anthranilate + diphosphate = 5-phospho-alpha-D-ribose 1-diphosphate + anthranilate</text>
        <dbReference type="Rhea" id="RHEA:11768"/>
        <dbReference type="ChEBI" id="CHEBI:16567"/>
        <dbReference type="ChEBI" id="CHEBI:18277"/>
        <dbReference type="ChEBI" id="CHEBI:33019"/>
        <dbReference type="ChEBI" id="CHEBI:58017"/>
        <dbReference type="EC" id="2.4.2.18"/>
    </reaction>
</comment>
<gene>
    <name evidence="9" type="primary">trpD</name>
    <name evidence="12" type="ordered locus">Acear_1869</name>
</gene>
<evidence type="ECO:0000256" key="8">
    <source>
        <dbReference type="ARBA" id="ARBA00061188"/>
    </source>
</evidence>
<dbReference type="Pfam" id="PF02885">
    <property type="entry name" value="Glycos_trans_3N"/>
    <property type="match status" value="1"/>
</dbReference>
<dbReference type="NCBIfam" id="TIGR01245">
    <property type="entry name" value="trpD"/>
    <property type="match status" value="1"/>
</dbReference>
<dbReference type="Pfam" id="PF00591">
    <property type="entry name" value="Glycos_transf_3"/>
    <property type="match status" value="1"/>
</dbReference>
<feature type="domain" description="Glycosyl transferase family 3 N-terminal" evidence="11">
    <location>
        <begin position="3"/>
        <end position="64"/>
    </location>
</feature>
<feature type="binding site" evidence="9">
    <location>
        <position position="79"/>
    </location>
    <ligand>
        <name>anthranilate</name>
        <dbReference type="ChEBI" id="CHEBI:16567"/>
        <label>1</label>
    </ligand>
</feature>
<evidence type="ECO:0000256" key="2">
    <source>
        <dbReference type="ARBA" id="ARBA00022605"/>
    </source>
</evidence>
<dbReference type="FunFam" id="3.40.1030.10:FF:000002">
    <property type="entry name" value="Anthranilate phosphoribosyltransferase"/>
    <property type="match status" value="1"/>
</dbReference>
<feature type="binding site" evidence="9">
    <location>
        <position position="87"/>
    </location>
    <ligand>
        <name>5-phospho-alpha-D-ribose 1-diphosphate</name>
        <dbReference type="ChEBI" id="CHEBI:58017"/>
    </ligand>
</feature>
<feature type="binding site" evidence="9">
    <location>
        <begin position="82"/>
        <end position="83"/>
    </location>
    <ligand>
        <name>5-phospho-alpha-D-ribose 1-diphosphate</name>
        <dbReference type="ChEBI" id="CHEBI:58017"/>
    </ligand>
</feature>
<evidence type="ECO:0000256" key="7">
    <source>
        <dbReference type="ARBA" id="ARBA00052328"/>
    </source>
</evidence>
<dbReference type="InterPro" id="IPR035902">
    <property type="entry name" value="Nuc_phospho_transferase"/>
</dbReference>
<comment type="pathway">
    <text evidence="1 9">Amino-acid biosynthesis; L-tryptophan biosynthesis; L-tryptophan from chorismate: step 2/5.</text>
</comment>
<dbReference type="Gene3D" id="1.20.970.10">
    <property type="entry name" value="Transferase, Pyrimidine Nucleoside Phosphorylase, Chain C"/>
    <property type="match status" value="1"/>
</dbReference>
<feature type="binding site" evidence="9">
    <location>
        <begin position="89"/>
        <end position="92"/>
    </location>
    <ligand>
        <name>5-phospho-alpha-D-ribose 1-diphosphate</name>
        <dbReference type="ChEBI" id="CHEBI:58017"/>
    </ligand>
</feature>
<feature type="binding site" evidence="9">
    <location>
        <position position="225"/>
    </location>
    <ligand>
        <name>Mg(2+)</name>
        <dbReference type="ChEBI" id="CHEBI:18420"/>
        <label>1</label>
    </ligand>
</feature>
<evidence type="ECO:0000256" key="3">
    <source>
        <dbReference type="ARBA" id="ARBA00022676"/>
    </source>
</evidence>
<keyword evidence="9" id="KW-0460">Magnesium</keyword>
<dbReference type="SUPFAM" id="SSF47648">
    <property type="entry name" value="Nucleoside phosphorylase/phosphoribosyltransferase N-terminal domain"/>
    <property type="match status" value="1"/>
</dbReference>
<dbReference type="EC" id="2.4.2.18" evidence="9"/>
<keyword evidence="13" id="KW-1185">Reference proteome</keyword>
<accession>D9QS81</accession>
<evidence type="ECO:0000256" key="5">
    <source>
        <dbReference type="ARBA" id="ARBA00022822"/>
    </source>
</evidence>
<dbReference type="InterPro" id="IPR036320">
    <property type="entry name" value="Glycosyl_Trfase_fam3_N_dom_sf"/>
</dbReference>
<protein>
    <recommendedName>
        <fullName evidence="9">Anthranilate phosphoribosyltransferase</fullName>
        <ecNumber evidence="9">2.4.2.18</ecNumber>
    </recommendedName>
</protein>
<organism evidence="12 13">
    <name type="scientific">Acetohalobium arabaticum (strain ATCC 49924 / DSM 5501 / Z-7288)</name>
    <dbReference type="NCBI Taxonomy" id="574087"/>
    <lineage>
        <taxon>Bacteria</taxon>
        <taxon>Bacillati</taxon>
        <taxon>Bacillota</taxon>
        <taxon>Clostridia</taxon>
        <taxon>Halanaerobiales</taxon>
        <taxon>Halobacteroidaceae</taxon>
        <taxon>Acetohalobium</taxon>
    </lineage>
</organism>
<reference evidence="12 13" key="1">
    <citation type="journal article" date="2010" name="Stand. Genomic Sci.">
        <title>Complete genome sequence of Acetohalobium arabaticum type strain (Z-7288).</title>
        <authorList>
            <person name="Sikorski J."/>
            <person name="Lapidus A."/>
            <person name="Chertkov O."/>
            <person name="Lucas S."/>
            <person name="Copeland A."/>
            <person name="Glavina Del Rio T."/>
            <person name="Nolan M."/>
            <person name="Tice H."/>
            <person name="Cheng J.F."/>
            <person name="Han C."/>
            <person name="Brambilla E."/>
            <person name="Pitluck S."/>
            <person name="Liolios K."/>
            <person name="Ivanova N."/>
            <person name="Mavromatis K."/>
            <person name="Mikhailova N."/>
            <person name="Pati A."/>
            <person name="Bruce D."/>
            <person name="Detter C."/>
            <person name="Tapia R."/>
            <person name="Goodwin L."/>
            <person name="Chen A."/>
            <person name="Palaniappan K."/>
            <person name="Land M."/>
            <person name="Hauser L."/>
            <person name="Chang Y.J."/>
            <person name="Jeffries C.D."/>
            <person name="Rohde M."/>
            <person name="Goker M."/>
            <person name="Spring S."/>
            <person name="Woyke T."/>
            <person name="Bristow J."/>
            <person name="Eisen J.A."/>
            <person name="Markowitz V."/>
            <person name="Hugenholtz P."/>
            <person name="Kyrpides N.C."/>
            <person name="Klenk H.P."/>
        </authorList>
    </citation>
    <scope>NUCLEOTIDE SEQUENCE [LARGE SCALE GENOMIC DNA]</scope>
    <source>
        <strain evidence="13">ATCC 49924 / DSM 5501 / Z-7288</strain>
    </source>
</reference>
<dbReference type="GO" id="GO:0004048">
    <property type="term" value="F:anthranilate phosphoribosyltransferase activity"/>
    <property type="evidence" value="ECO:0007669"/>
    <property type="project" value="UniProtKB-UniRule"/>
</dbReference>
<feature type="domain" description="Glycosyl transferase family 3" evidence="10">
    <location>
        <begin position="73"/>
        <end position="323"/>
    </location>
</feature>
<dbReference type="PANTHER" id="PTHR43285:SF2">
    <property type="entry name" value="ANTHRANILATE PHOSPHORIBOSYLTRANSFERASE"/>
    <property type="match status" value="1"/>
</dbReference>
<feature type="binding site" evidence="9">
    <location>
        <position position="110"/>
    </location>
    <ligand>
        <name>anthranilate</name>
        <dbReference type="ChEBI" id="CHEBI:16567"/>
        <label>1</label>
    </ligand>
</feature>
<comment type="caution">
    <text evidence="9">Lacks conserved residue(s) required for the propagation of feature annotation.</text>
</comment>
<dbReference type="KEGG" id="aar:Acear_1869"/>
<evidence type="ECO:0000313" key="13">
    <source>
        <dbReference type="Proteomes" id="UP000001661"/>
    </source>
</evidence>
<dbReference type="UniPathway" id="UPA00035">
    <property type="reaction ID" value="UER00041"/>
</dbReference>
<dbReference type="InterPro" id="IPR005940">
    <property type="entry name" value="Anthranilate_Pribosyl_Tfrase"/>
</dbReference>
<dbReference type="OrthoDB" id="9806430at2"/>
<proteinExistence type="inferred from homology"/>
<dbReference type="RefSeq" id="WP_013278817.1">
    <property type="nucleotide sequence ID" value="NC_014378.1"/>
</dbReference>
<feature type="binding site" evidence="9">
    <location>
        <position position="79"/>
    </location>
    <ligand>
        <name>5-phospho-alpha-D-ribose 1-diphosphate</name>
        <dbReference type="ChEBI" id="CHEBI:58017"/>
    </ligand>
</feature>
<keyword evidence="6 9" id="KW-0057">Aromatic amino acid biosynthesis</keyword>
<evidence type="ECO:0000256" key="1">
    <source>
        <dbReference type="ARBA" id="ARBA00004907"/>
    </source>
</evidence>
<comment type="function">
    <text evidence="9">Catalyzes the transfer of the phosphoribosyl group of 5-phosphorylribose-1-pyrophosphate (PRPP) to anthranilate to yield N-(5'-phosphoribosyl)-anthranilate (PRA).</text>
</comment>
<dbReference type="HOGENOM" id="CLU_034315_2_1_9"/>
<feature type="binding site" evidence="9">
    <location>
        <position position="165"/>
    </location>
    <ligand>
        <name>anthranilate</name>
        <dbReference type="ChEBI" id="CHEBI:16567"/>
        <label>2</label>
    </ligand>
</feature>
<feature type="binding site" evidence="9">
    <location>
        <position position="225"/>
    </location>
    <ligand>
        <name>Mg(2+)</name>
        <dbReference type="ChEBI" id="CHEBI:18420"/>
        <label>2</label>
    </ligand>
</feature>
<comment type="subunit">
    <text evidence="9">Homodimer.</text>
</comment>
<evidence type="ECO:0000256" key="9">
    <source>
        <dbReference type="HAMAP-Rule" id="MF_00211"/>
    </source>
</evidence>
<dbReference type="Proteomes" id="UP000001661">
    <property type="component" value="Chromosome"/>
</dbReference>
<keyword evidence="3 9" id="KW-0328">Glycosyltransferase</keyword>
<dbReference type="EMBL" id="CP002105">
    <property type="protein sequence ID" value="ADL13372.1"/>
    <property type="molecule type" value="Genomic_DNA"/>
</dbReference>
<dbReference type="eggNOG" id="COG0547">
    <property type="taxonomic scope" value="Bacteria"/>
</dbReference>
<keyword evidence="4 9" id="KW-0808">Transferase</keyword>
<dbReference type="HAMAP" id="MF_00211">
    <property type="entry name" value="TrpD"/>
    <property type="match status" value="1"/>
</dbReference>
<dbReference type="GO" id="GO:0000162">
    <property type="term" value="P:L-tryptophan biosynthetic process"/>
    <property type="evidence" value="ECO:0007669"/>
    <property type="project" value="UniProtKB-UniRule"/>
</dbReference>
<dbReference type="STRING" id="574087.Acear_1869"/>
<comment type="similarity">
    <text evidence="9">Belongs to the anthranilate phosphoribosyltransferase family.</text>
</comment>
<feature type="binding site" evidence="9">
    <location>
        <position position="224"/>
    </location>
    <ligand>
        <name>Mg(2+)</name>
        <dbReference type="ChEBI" id="CHEBI:18420"/>
        <label>2</label>
    </ligand>
</feature>
<keyword evidence="5 9" id="KW-0822">Tryptophan biosynthesis</keyword>
<dbReference type="GO" id="GO:0000287">
    <property type="term" value="F:magnesium ion binding"/>
    <property type="evidence" value="ECO:0007669"/>
    <property type="project" value="UniProtKB-UniRule"/>
</dbReference>
<dbReference type="PANTHER" id="PTHR43285">
    <property type="entry name" value="ANTHRANILATE PHOSPHORIBOSYLTRANSFERASE"/>
    <property type="match status" value="1"/>
</dbReference>
<comment type="cofactor">
    <cofactor evidence="9">
        <name>Mg(2+)</name>
        <dbReference type="ChEBI" id="CHEBI:18420"/>
    </cofactor>
    <text evidence="9">Binds 2 magnesium ions per monomer.</text>
</comment>
<sequence>MRKFIKQVTNGKNLDVGQAAEAMELIMSGEATKAQIGSFITGLRMKGETVPEITGCAEVMRKKATAVKPKTSDVIDTCGTGGDGVGTFNISTTTAFVAIGGGVPVAKHGNRSVSSKSGSADVLEELGVNLDLTAPQVAEAVDRIGIGFMYAPNFHQAMKHAIKPRKEIGIRTVFNILGPLTNPARAEYQVLGVYDPELTSVLAHVLGNLGVKRAFVVHGAGGLDEISNLGETKVSYLSDGEVEDFTIHPRDFGLSLAEVGDIKGGNAAENAQITLDILQGKSGPKREIILLNSAAAFLVAGKVDRLEEGIDLAAEVIDTGQALDKLEALIDYTQRKQDQKCS</sequence>
<dbReference type="AlphaFoldDB" id="D9QS81"/>
<dbReference type="Gene3D" id="3.40.1030.10">
    <property type="entry name" value="Nucleoside phosphorylase/phosphoribosyltransferase catalytic domain"/>
    <property type="match status" value="1"/>
</dbReference>
<dbReference type="InterPro" id="IPR000312">
    <property type="entry name" value="Glycosyl_Trfase_fam3"/>
</dbReference>
<evidence type="ECO:0000313" key="12">
    <source>
        <dbReference type="EMBL" id="ADL13372.1"/>
    </source>
</evidence>
<evidence type="ECO:0000256" key="6">
    <source>
        <dbReference type="ARBA" id="ARBA00023141"/>
    </source>
</evidence>
<comment type="similarity">
    <text evidence="8">In the C-terminal section; belongs to the anthranilate phosphoribosyltransferase family.</text>
</comment>
<feature type="binding site" evidence="9">
    <location>
        <begin position="107"/>
        <end position="115"/>
    </location>
    <ligand>
        <name>5-phospho-alpha-D-ribose 1-diphosphate</name>
        <dbReference type="ChEBI" id="CHEBI:58017"/>
    </ligand>
</feature>
<evidence type="ECO:0000256" key="4">
    <source>
        <dbReference type="ARBA" id="ARBA00022679"/>
    </source>
</evidence>
<dbReference type="GO" id="GO:0005829">
    <property type="term" value="C:cytosol"/>
    <property type="evidence" value="ECO:0007669"/>
    <property type="project" value="TreeGrafter"/>
</dbReference>
<keyword evidence="2 9" id="KW-0028">Amino-acid biosynthesis</keyword>
<evidence type="ECO:0000259" key="11">
    <source>
        <dbReference type="Pfam" id="PF02885"/>
    </source>
</evidence>
<keyword evidence="9" id="KW-0479">Metal-binding</keyword>
<feature type="binding site" evidence="9">
    <location>
        <position position="91"/>
    </location>
    <ligand>
        <name>Mg(2+)</name>
        <dbReference type="ChEBI" id="CHEBI:18420"/>
        <label>1</label>
    </ligand>
</feature>
<feature type="binding site" evidence="9">
    <location>
        <position position="119"/>
    </location>
    <ligand>
        <name>5-phospho-alpha-D-ribose 1-diphosphate</name>
        <dbReference type="ChEBI" id="CHEBI:58017"/>
    </ligand>
</feature>
<dbReference type="InterPro" id="IPR017459">
    <property type="entry name" value="Glycosyl_Trfase_fam3_N_dom"/>
</dbReference>
<dbReference type="SUPFAM" id="SSF52418">
    <property type="entry name" value="Nucleoside phosphorylase/phosphoribosyltransferase catalytic domain"/>
    <property type="match status" value="1"/>
</dbReference>
<name>D9QS81_ACEAZ</name>
<evidence type="ECO:0000259" key="10">
    <source>
        <dbReference type="Pfam" id="PF00591"/>
    </source>
</evidence>